<dbReference type="EMBL" id="MN310371">
    <property type="protein sequence ID" value="QFX76375.1"/>
    <property type="molecule type" value="Genomic_DNA"/>
</dbReference>
<accession>A0A6B7PWD4</accession>
<keyword evidence="2" id="KW-0614">Plasmid</keyword>
<keyword evidence="1" id="KW-0472">Membrane</keyword>
<sequence length="87" mass="9321">MNSRGRFFSLRIAIAAVATVCAVAAVGLILFKPWAQRGFEVAAAKPVGRYCLIKPGEHRTHCEGEDTGPRDPVLAAIKTMSQQGGRP</sequence>
<evidence type="ECO:0000256" key="1">
    <source>
        <dbReference type="SAM" id="Phobius"/>
    </source>
</evidence>
<geneLocation type="plasmid" evidence="2">
    <name>pJ20133-VIM</name>
</geneLocation>
<evidence type="ECO:0000313" key="2">
    <source>
        <dbReference type="EMBL" id="QFX76375.1"/>
    </source>
</evidence>
<keyword evidence="1" id="KW-0812">Transmembrane</keyword>
<feature type="transmembrane region" description="Helical" evidence="1">
    <location>
        <begin position="12"/>
        <end position="31"/>
    </location>
</feature>
<reference evidence="2" key="1">
    <citation type="submission" date="2019-08" db="EMBL/GenBank/DDBJ databases">
        <authorList>
            <person name="Zhou D."/>
            <person name="Chen F."/>
        </authorList>
    </citation>
    <scope>NUCLEOTIDE SEQUENCE</scope>
    <source>
        <strain evidence="2">QJ20133</strain>
        <plasmid evidence="2">pJ20133-VIM</plasmid>
    </source>
</reference>
<organism evidence="2">
    <name type="scientific">Pseudomonas monteilii</name>
    <dbReference type="NCBI Taxonomy" id="76759"/>
    <lineage>
        <taxon>Bacteria</taxon>
        <taxon>Pseudomonadati</taxon>
        <taxon>Pseudomonadota</taxon>
        <taxon>Gammaproteobacteria</taxon>
        <taxon>Pseudomonadales</taxon>
        <taxon>Pseudomonadaceae</taxon>
        <taxon>Pseudomonas</taxon>
    </lineage>
</organism>
<protein>
    <submittedName>
        <fullName evidence="2">Uncharacterized protein</fullName>
    </submittedName>
</protein>
<name>A0A6B7PWD4_9PSED</name>
<keyword evidence="1" id="KW-1133">Transmembrane helix</keyword>
<dbReference type="AlphaFoldDB" id="A0A6B7PWD4"/>
<proteinExistence type="predicted"/>